<feature type="compositionally biased region" description="Low complexity" evidence="1">
    <location>
        <begin position="226"/>
        <end position="237"/>
    </location>
</feature>
<evidence type="ECO:0000313" key="3">
    <source>
        <dbReference type="Proteomes" id="UP000192917"/>
    </source>
</evidence>
<name>A0A1Y6B6D6_9PROT</name>
<dbReference type="AlphaFoldDB" id="A0A1Y6B6D6"/>
<accession>A0A1Y6B6D6</accession>
<dbReference type="Proteomes" id="UP000192917">
    <property type="component" value="Unassembled WGS sequence"/>
</dbReference>
<sequence>MRRGLLVAGAALLVVAAAAVAVGVTLRNQVEENWRVALDQLQERLGPGAEVSYRSLDVALFARGGTVHGLEISAPALEDPFTLTVATLSAKGLVIEGSEGLRFHSGAAEGVVVATDWGRWRIDRVALREMVFDDSPATGPETWTGRLSFDSGSVEQISFDRSGAVNPAQPFVEHVPGTFKIRKPPPPDQTASLPDQRQDESLAPPPGETPADQGAAGGTPSDKPDATPGEGAAAGQPAPAPPPSLRGSLAHAELGQLVRGRLATLHFERMAVDETESRRLEVAQGGLTDLDLTLIASGQLGDLIPPRAPAGTMRLEDVRLHDDKVDLRLASLAIEDRTVDENLRQEMTLDGLTFSGQDPALARFWAPIEAAGYGPGFRLHSVALLAPDGGEVDLRSLLLELPKAASLEVKAHVLKLNEDQLLEDPEALDKVAGKAKLASASLTLIDEGGLDAILTGPAGEQGMTAKQLRQVAAFQVAEALRQGQMPRDLGLAVQEFLANPGRLEVEIRPSEPVPLLAFAMLAVAPDQIAEQLGIAAKATPPD</sequence>
<keyword evidence="3" id="KW-1185">Reference proteome</keyword>
<reference evidence="2 3" key="1">
    <citation type="submission" date="2017-04" db="EMBL/GenBank/DDBJ databases">
        <authorList>
            <person name="Afonso C.L."/>
            <person name="Miller P.J."/>
            <person name="Scott M.A."/>
            <person name="Spackman E."/>
            <person name="Goraichik I."/>
            <person name="Dimitrov K.M."/>
            <person name="Suarez D.L."/>
            <person name="Swayne D.E."/>
        </authorList>
    </citation>
    <scope>NUCLEOTIDE SEQUENCE [LARGE SCALE GENOMIC DNA]</scope>
    <source>
        <strain evidence="2 3">USBA 355</strain>
    </source>
</reference>
<organism evidence="2 3">
    <name type="scientific">Tistlia consotensis USBA 355</name>
    <dbReference type="NCBI Taxonomy" id="560819"/>
    <lineage>
        <taxon>Bacteria</taxon>
        <taxon>Pseudomonadati</taxon>
        <taxon>Pseudomonadota</taxon>
        <taxon>Alphaproteobacteria</taxon>
        <taxon>Rhodospirillales</taxon>
        <taxon>Rhodovibrionaceae</taxon>
        <taxon>Tistlia</taxon>
    </lineage>
</organism>
<dbReference type="RefSeq" id="WP_085121004.1">
    <property type="nucleotide sequence ID" value="NZ_FWZX01000001.1"/>
</dbReference>
<gene>
    <name evidence="2" type="ORF">SAMN05428998_101690</name>
</gene>
<dbReference type="EMBL" id="FWZX01000001">
    <property type="protein sequence ID" value="SME94532.1"/>
    <property type="molecule type" value="Genomic_DNA"/>
</dbReference>
<evidence type="ECO:0000256" key="1">
    <source>
        <dbReference type="SAM" id="MobiDB-lite"/>
    </source>
</evidence>
<proteinExistence type="predicted"/>
<protein>
    <submittedName>
        <fullName evidence="2">Uncharacterized protein</fullName>
    </submittedName>
</protein>
<feature type="region of interest" description="Disordered" evidence="1">
    <location>
        <begin position="176"/>
        <end position="247"/>
    </location>
</feature>
<evidence type="ECO:0000313" key="2">
    <source>
        <dbReference type="EMBL" id="SME94532.1"/>
    </source>
</evidence>